<feature type="domain" description="RNA polymerase sigma-70" evidence="10">
    <location>
        <begin position="286"/>
        <end position="312"/>
    </location>
</feature>
<comment type="function">
    <text evidence="8">Sigma factors are initiation factors that promote the attachment of RNA polymerase to specific initiation sites and are then released.</text>
</comment>
<dbReference type="NCBIfam" id="NF005143">
    <property type="entry name" value="PRK06596.1"/>
    <property type="match status" value="1"/>
</dbReference>
<dbReference type="AlphaFoldDB" id="A0A8T8CAX8"/>
<dbReference type="PANTHER" id="PTHR30376">
    <property type="entry name" value="SIGMA FACTOR RPOH HEAT SHOCK RELATED"/>
    <property type="match status" value="1"/>
</dbReference>
<keyword evidence="4" id="KW-0346">Stress response</keyword>
<dbReference type="GO" id="GO:0006352">
    <property type="term" value="P:DNA-templated transcription initiation"/>
    <property type="evidence" value="ECO:0007669"/>
    <property type="project" value="UniProtKB-UniRule"/>
</dbReference>
<geneLocation type="plasmid" evidence="11 12">
    <name>pPma4326F</name>
</geneLocation>
<dbReference type="InterPro" id="IPR013325">
    <property type="entry name" value="RNA_pol_sigma_r2"/>
</dbReference>
<dbReference type="InterPro" id="IPR014284">
    <property type="entry name" value="RNA_pol_sigma-70_dom"/>
</dbReference>
<evidence type="ECO:0000256" key="6">
    <source>
        <dbReference type="ARBA" id="ARBA00023125"/>
    </source>
</evidence>
<dbReference type="InterPro" id="IPR000943">
    <property type="entry name" value="RNA_pol_sigma70"/>
</dbReference>
<keyword evidence="7 8" id="KW-0804">Transcription</keyword>
<evidence type="ECO:0000256" key="3">
    <source>
        <dbReference type="ARBA" id="ARBA00023015"/>
    </source>
</evidence>
<evidence type="ECO:0000313" key="11">
    <source>
        <dbReference type="EMBL" id="QHF00730.1"/>
    </source>
</evidence>
<dbReference type="NCBIfam" id="TIGR02392">
    <property type="entry name" value="rpoH_proteo"/>
    <property type="match status" value="1"/>
</dbReference>
<dbReference type="EMBL" id="CP047261">
    <property type="protein sequence ID" value="QHF00730.1"/>
    <property type="molecule type" value="Genomic_DNA"/>
</dbReference>
<evidence type="ECO:0000313" key="12">
    <source>
        <dbReference type="Proteomes" id="UP000003811"/>
    </source>
</evidence>
<dbReference type="PROSITE" id="PS00716">
    <property type="entry name" value="SIGMA70_2"/>
    <property type="match status" value="1"/>
</dbReference>
<dbReference type="InterPro" id="IPR007630">
    <property type="entry name" value="RNA_pol_sigma70_r4"/>
</dbReference>
<dbReference type="Pfam" id="PF04542">
    <property type="entry name" value="Sigma70_r2"/>
    <property type="match status" value="1"/>
</dbReference>
<dbReference type="Proteomes" id="UP000003811">
    <property type="component" value="Plasmid pPma4326F"/>
</dbReference>
<dbReference type="PANTHER" id="PTHR30376:SF3">
    <property type="entry name" value="RNA POLYMERASE SIGMA FACTOR RPOH"/>
    <property type="match status" value="1"/>
</dbReference>
<keyword evidence="3 8" id="KW-0805">Transcription regulation</keyword>
<organism evidence="11 12">
    <name type="scientific">Pseudomonas syringae pv. maculicola str. ES4326</name>
    <dbReference type="NCBI Taxonomy" id="629265"/>
    <lineage>
        <taxon>Bacteria</taxon>
        <taxon>Pseudomonadati</taxon>
        <taxon>Pseudomonadota</taxon>
        <taxon>Gammaproteobacteria</taxon>
        <taxon>Pseudomonadales</taxon>
        <taxon>Pseudomonadaceae</taxon>
        <taxon>Pseudomonas</taxon>
    </lineage>
</organism>
<sequence>MHHQRRACRSLCSLPAGKAGHVSLPRKATLNTPTLSTKAAAQIPMAPGSNLDAYLTVIHSLPKMSAEEERRLSERHFEHNDMDAARQLVTSQLRFVVHIARRYSGYGLPLSDLIQEGNIGLIKAVKRFNPAAQVRLITFAVHGIKAEINEYILRNCRMVRMATTKAQRKLLFNLRKQPRSRTWLTADETKHIADILNVSVRDVKEMETRMAGNDTSFDPAADADDDSALLTPAHQLGDHRYDPAHLYETENDADTSSYDLHTALNSLDERSRDILAQRFLSERKATLHDLATKYKVSAERIRQIEKLALAKLKVSIPLAA</sequence>
<comment type="similarity">
    <text evidence="1 8">Belongs to the sigma-70 factor family.</text>
</comment>
<dbReference type="GO" id="GO:0003677">
    <property type="term" value="F:DNA binding"/>
    <property type="evidence" value="ECO:0007669"/>
    <property type="project" value="UniProtKB-KW"/>
</dbReference>
<proteinExistence type="inferred from homology"/>
<evidence type="ECO:0000259" key="10">
    <source>
        <dbReference type="PROSITE" id="PS00716"/>
    </source>
</evidence>
<evidence type="ECO:0000259" key="9">
    <source>
        <dbReference type="PROSITE" id="PS00715"/>
    </source>
</evidence>
<dbReference type="SUPFAM" id="SSF88946">
    <property type="entry name" value="Sigma2 domain of RNA polymerase sigma factors"/>
    <property type="match status" value="1"/>
</dbReference>
<evidence type="ECO:0000256" key="4">
    <source>
        <dbReference type="ARBA" id="ARBA00023016"/>
    </source>
</evidence>
<dbReference type="InterPro" id="IPR050813">
    <property type="entry name" value="Sigma-70_Factor"/>
</dbReference>
<reference evidence="11 12" key="1">
    <citation type="journal article" date="2011" name="PLoS Pathog.">
        <title>Dynamic evolution of pathogenicity revealed by sequencing and comparative genomics of 19 Pseudomonas syringae isolates.</title>
        <authorList>
            <person name="Baltrus D.A."/>
            <person name="Nishimura M.T."/>
            <person name="Romanchuk A."/>
            <person name="Chang J.H."/>
            <person name="Mukhtar M.S."/>
            <person name="Cherkis K."/>
            <person name="Roach J."/>
            <person name="Grant S.R."/>
            <person name="Jones C.D."/>
            <person name="Dangl J.L."/>
        </authorList>
    </citation>
    <scope>NUCLEOTIDE SEQUENCE [LARGE SCALE GENOMIC DNA]</scope>
    <source>
        <strain evidence="11 12">ES4326</strain>
    </source>
</reference>
<dbReference type="SUPFAM" id="SSF88659">
    <property type="entry name" value="Sigma3 and sigma4 domains of RNA polymerase sigma factors"/>
    <property type="match status" value="1"/>
</dbReference>
<keyword evidence="5 8" id="KW-0731">Sigma factor</keyword>
<gene>
    <name evidence="11" type="primary">rpoH</name>
    <name evidence="11" type="ORF">PMA4326_030020</name>
</gene>
<dbReference type="Gene3D" id="1.20.120.1810">
    <property type="match status" value="1"/>
</dbReference>
<keyword evidence="11" id="KW-0614">Plasmid</keyword>
<protein>
    <recommendedName>
        <fullName evidence="8">RNA polymerase sigma factor</fullName>
    </recommendedName>
</protein>
<dbReference type="NCBIfam" id="TIGR02937">
    <property type="entry name" value="sigma70-ECF"/>
    <property type="match status" value="1"/>
</dbReference>
<evidence type="ECO:0000256" key="2">
    <source>
        <dbReference type="ARBA" id="ARBA00022490"/>
    </source>
</evidence>
<dbReference type="GO" id="GO:0016987">
    <property type="term" value="F:sigma factor activity"/>
    <property type="evidence" value="ECO:0007669"/>
    <property type="project" value="UniProtKB-UniRule"/>
</dbReference>
<dbReference type="Gene3D" id="1.10.10.10">
    <property type="entry name" value="Winged helix-like DNA-binding domain superfamily/Winged helix DNA-binding domain"/>
    <property type="match status" value="1"/>
</dbReference>
<keyword evidence="6 8" id="KW-0238">DNA-binding</keyword>
<dbReference type="InterPro" id="IPR013324">
    <property type="entry name" value="RNA_pol_sigma_r3/r4-like"/>
</dbReference>
<dbReference type="InterPro" id="IPR012759">
    <property type="entry name" value="RNA_pol_sigma_RpoH_proteobac"/>
</dbReference>
<evidence type="ECO:0000256" key="1">
    <source>
        <dbReference type="ARBA" id="ARBA00007788"/>
    </source>
</evidence>
<name>A0A8T8CAX8_PSEYM</name>
<feature type="domain" description="RNA polymerase sigma-70" evidence="9">
    <location>
        <begin position="112"/>
        <end position="125"/>
    </location>
</feature>
<keyword evidence="2" id="KW-0963">Cytoplasm</keyword>
<dbReference type="Pfam" id="PF04545">
    <property type="entry name" value="Sigma70_r4"/>
    <property type="match status" value="1"/>
</dbReference>
<dbReference type="InterPro" id="IPR036388">
    <property type="entry name" value="WH-like_DNA-bd_sf"/>
</dbReference>
<evidence type="ECO:0000256" key="5">
    <source>
        <dbReference type="ARBA" id="ARBA00023082"/>
    </source>
</evidence>
<dbReference type="InterPro" id="IPR007627">
    <property type="entry name" value="RNA_pol_sigma70_r2"/>
</dbReference>
<dbReference type="FunFam" id="1.20.120.1810:FF:000001">
    <property type="entry name" value="RNA polymerase sigma factor RpoH"/>
    <property type="match status" value="1"/>
</dbReference>
<dbReference type="PROSITE" id="PS00715">
    <property type="entry name" value="SIGMA70_1"/>
    <property type="match status" value="1"/>
</dbReference>
<evidence type="ECO:0000256" key="8">
    <source>
        <dbReference type="RuleBase" id="RU362124"/>
    </source>
</evidence>
<dbReference type="PRINTS" id="PR00046">
    <property type="entry name" value="SIGMA70FCT"/>
</dbReference>
<accession>A0A8T8CAX8</accession>
<evidence type="ECO:0000256" key="7">
    <source>
        <dbReference type="ARBA" id="ARBA00023163"/>
    </source>
</evidence>